<dbReference type="Gene3D" id="3.40.50.720">
    <property type="entry name" value="NAD(P)-binding Rossmann-like Domain"/>
    <property type="match status" value="1"/>
</dbReference>
<dbReference type="EMBL" id="RDFA01000004">
    <property type="protein sequence ID" value="RXK48593.1"/>
    <property type="molecule type" value="Genomic_DNA"/>
</dbReference>
<name>A0A498KXF7_9EURY</name>
<proteinExistence type="predicted"/>
<reference evidence="2 3" key="1">
    <citation type="submission" date="2019-01" db="EMBL/GenBank/DDBJ databases">
        <title>Halorientalis sp. F13-25 a new haloarchaeum isolated from hypersaline water.</title>
        <authorList>
            <person name="Ana D.-V."/>
            <person name="Cristina S.-P."/>
            <person name="Antonio V."/>
        </authorList>
    </citation>
    <scope>NUCLEOTIDE SEQUENCE [LARGE SCALE GENOMIC DNA]</scope>
    <source>
        <strain evidence="2 3">F13-25</strain>
    </source>
</reference>
<dbReference type="AlphaFoldDB" id="A0A498KXF7"/>
<organism evidence="2 3">
    <name type="scientific">Halorientalis pallida</name>
    <dbReference type="NCBI Taxonomy" id="2479928"/>
    <lineage>
        <taxon>Archaea</taxon>
        <taxon>Methanobacteriati</taxon>
        <taxon>Methanobacteriota</taxon>
        <taxon>Stenosarchaea group</taxon>
        <taxon>Halobacteria</taxon>
        <taxon>Halobacteriales</taxon>
        <taxon>Haloarculaceae</taxon>
        <taxon>Halorientalis</taxon>
    </lineage>
</organism>
<gene>
    <name evidence="2" type="ORF">EAF64_13030</name>
</gene>
<dbReference type="SUPFAM" id="SSF51735">
    <property type="entry name" value="NAD(P)-binding Rossmann-fold domains"/>
    <property type="match status" value="1"/>
</dbReference>
<dbReference type="InterPro" id="IPR036291">
    <property type="entry name" value="NAD(P)-bd_dom_sf"/>
</dbReference>
<protein>
    <recommendedName>
        <fullName evidence="1">RCK N-terminal domain-containing protein</fullName>
    </recommendedName>
</protein>
<dbReference type="InterPro" id="IPR003148">
    <property type="entry name" value="RCK_N"/>
</dbReference>
<dbReference type="OrthoDB" id="234279at2157"/>
<dbReference type="Pfam" id="PF02254">
    <property type="entry name" value="TrkA_N"/>
    <property type="match status" value="1"/>
</dbReference>
<comment type="caution">
    <text evidence="2">The sequence shown here is derived from an EMBL/GenBank/DDBJ whole genome shotgun (WGS) entry which is preliminary data.</text>
</comment>
<dbReference type="RefSeq" id="WP_129069430.1">
    <property type="nucleotide sequence ID" value="NZ_RDFA01000004.1"/>
</dbReference>
<keyword evidence="3" id="KW-1185">Reference proteome</keyword>
<feature type="domain" description="RCK N-terminal" evidence="1">
    <location>
        <begin position="27"/>
        <end position="126"/>
    </location>
</feature>
<dbReference type="GO" id="GO:0006813">
    <property type="term" value="P:potassium ion transport"/>
    <property type="evidence" value="ECO:0007669"/>
    <property type="project" value="InterPro"/>
</dbReference>
<sequence length="149" mass="15307">MTTQNRPIPGDLLADDGPILIVGSDDARGVATRLAESATVRFASADAGLVRQATAAGLDASHVDVTDAGSLRGVTAGIDTAVVTFDPDRTALLTAQLLRVSCGVETVIACIAERAYRDAFENADVHFLDASSLLAGAVRDQLSSPEPGS</sequence>
<dbReference type="Proteomes" id="UP000289691">
    <property type="component" value="Unassembled WGS sequence"/>
</dbReference>
<evidence type="ECO:0000259" key="1">
    <source>
        <dbReference type="Pfam" id="PF02254"/>
    </source>
</evidence>
<accession>A0A498KXF7</accession>
<evidence type="ECO:0000313" key="3">
    <source>
        <dbReference type="Proteomes" id="UP000289691"/>
    </source>
</evidence>
<evidence type="ECO:0000313" key="2">
    <source>
        <dbReference type="EMBL" id="RXK48593.1"/>
    </source>
</evidence>